<dbReference type="AlphaFoldDB" id="C5LXY7"/>
<evidence type="ECO:0000313" key="3">
    <source>
        <dbReference type="Proteomes" id="UP000007800"/>
    </source>
</evidence>
<feature type="compositionally biased region" description="Pro residues" evidence="1">
    <location>
        <begin position="1"/>
        <end position="17"/>
    </location>
</feature>
<feature type="region of interest" description="Disordered" evidence="1">
    <location>
        <begin position="1"/>
        <end position="78"/>
    </location>
</feature>
<name>C5LXY7_PERM5</name>
<evidence type="ECO:0000256" key="1">
    <source>
        <dbReference type="SAM" id="MobiDB-lite"/>
    </source>
</evidence>
<proteinExistence type="predicted"/>
<protein>
    <submittedName>
        <fullName evidence="2">Uncharacterized protein</fullName>
    </submittedName>
</protein>
<dbReference type="RefSeq" id="XP_002765600.1">
    <property type="nucleotide sequence ID" value="XM_002765554.1"/>
</dbReference>
<reference evidence="2 3" key="1">
    <citation type="submission" date="2008-07" db="EMBL/GenBank/DDBJ databases">
        <authorList>
            <person name="El-Sayed N."/>
            <person name="Caler E."/>
            <person name="Inman J."/>
            <person name="Amedeo P."/>
            <person name="Hass B."/>
            <person name="Wortman J."/>
        </authorList>
    </citation>
    <scope>NUCLEOTIDE SEQUENCE [LARGE SCALE GENOMIC DNA]</scope>
    <source>
        <strain evidence="3">ATCC 50983 / TXsc</strain>
    </source>
</reference>
<sequence>MSQGLPVPPPFPTPPPGFNRHYQTSAQQLPEETELQRRKRQALERMSARPPPVAAAESVQRRSGPDSGYGPAPDPNDKEAFEAYRRACWLKYYQHMAALQTPEESDDHHNHQQQQQKQSSTVTPMPHDDDDDEDDDINKELLGL</sequence>
<dbReference type="EMBL" id="GG686772">
    <property type="protein sequence ID" value="EEQ98317.1"/>
    <property type="molecule type" value="Genomic_DNA"/>
</dbReference>
<feature type="compositionally biased region" description="Polar residues" evidence="1">
    <location>
        <begin position="21"/>
        <end position="30"/>
    </location>
</feature>
<dbReference type="Proteomes" id="UP000007800">
    <property type="component" value="Unassembled WGS sequence"/>
</dbReference>
<evidence type="ECO:0000313" key="2">
    <source>
        <dbReference type="EMBL" id="EEQ98317.1"/>
    </source>
</evidence>
<feature type="region of interest" description="Disordered" evidence="1">
    <location>
        <begin position="100"/>
        <end position="144"/>
    </location>
</feature>
<gene>
    <name evidence="2" type="ORF">Pmar_PMAR013664</name>
</gene>
<dbReference type="OrthoDB" id="10501552at2759"/>
<organism evidence="3">
    <name type="scientific">Perkinsus marinus (strain ATCC 50983 / TXsc)</name>
    <dbReference type="NCBI Taxonomy" id="423536"/>
    <lineage>
        <taxon>Eukaryota</taxon>
        <taxon>Sar</taxon>
        <taxon>Alveolata</taxon>
        <taxon>Perkinsozoa</taxon>
        <taxon>Perkinsea</taxon>
        <taxon>Perkinsida</taxon>
        <taxon>Perkinsidae</taxon>
        <taxon>Perkinsus</taxon>
    </lineage>
</organism>
<dbReference type="GeneID" id="9040785"/>
<accession>C5LXY7</accession>
<feature type="compositionally biased region" description="Acidic residues" evidence="1">
    <location>
        <begin position="128"/>
        <end position="137"/>
    </location>
</feature>
<keyword evidence="3" id="KW-1185">Reference proteome</keyword>
<dbReference type="InParanoid" id="C5LXY7"/>